<comment type="caution">
    <text evidence="1">The sequence shown here is derived from an EMBL/GenBank/DDBJ whole genome shotgun (WGS) entry which is preliminary data.</text>
</comment>
<dbReference type="AlphaFoldDB" id="A0A6S7IKD9"/>
<evidence type="ECO:0000313" key="2">
    <source>
        <dbReference type="Proteomes" id="UP001152795"/>
    </source>
</evidence>
<keyword evidence="2" id="KW-1185">Reference proteome</keyword>
<protein>
    <submittedName>
        <fullName evidence="1">Transcription factor Ouib</fullName>
    </submittedName>
</protein>
<dbReference type="InterPro" id="IPR012934">
    <property type="entry name" value="Znf_AD"/>
</dbReference>
<reference evidence="1" key="1">
    <citation type="submission" date="2020-04" db="EMBL/GenBank/DDBJ databases">
        <authorList>
            <person name="Alioto T."/>
            <person name="Alioto T."/>
            <person name="Gomez Garrido J."/>
        </authorList>
    </citation>
    <scope>NUCLEOTIDE SEQUENCE</scope>
    <source>
        <strain evidence="1">A484AB</strain>
    </source>
</reference>
<organism evidence="1 2">
    <name type="scientific">Paramuricea clavata</name>
    <name type="common">Red gorgonian</name>
    <name type="synonym">Violescent sea-whip</name>
    <dbReference type="NCBI Taxonomy" id="317549"/>
    <lineage>
        <taxon>Eukaryota</taxon>
        <taxon>Metazoa</taxon>
        <taxon>Cnidaria</taxon>
        <taxon>Anthozoa</taxon>
        <taxon>Octocorallia</taxon>
        <taxon>Malacalcyonacea</taxon>
        <taxon>Plexauridae</taxon>
        <taxon>Paramuricea</taxon>
    </lineage>
</organism>
<dbReference type="Gene3D" id="3.40.1800.20">
    <property type="match status" value="1"/>
</dbReference>
<name>A0A6S7IKD9_PARCT</name>
<gene>
    <name evidence="1" type="ORF">PACLA_8A009409</name>
</gene>
<dbReference type="GO" id="GO:0005634">
    <property type="term" value="C:nucleus"/>
    <property type="evidence" value="ECO:0007669"/>
    <property type="project" value="InterPro"/>
</dbReference>
<dbReference type="SMART" id="SM00868">
    <property type="entry name" value="zf-AD"/>
    <property type="match status" value="1"/>
</dbReference>
<dbReference type="Pfam" id="PF07776">
    <property type="entry name" value="zf-AD"/>
    <property type="match status" value="1"/>
</dbReference>
<dbReference type="EMBL" id="CACRXK020005505">
    <property type="protein sequence ID" value="CAB4006431.1"/>
    <property type="molecule type" value="Genomic_DNA"/>
</dbReference>
<dbReference type="SUPFAM" id="SSF57716">
    <property type="entry name" value="Glucocorticoid receptor-like (DNA-binding domain)"/>
    <property type="match status" value="1"/>
</dbReference>
<dbReference type="GO" id="GO:0008270">
    <property type="term" value="F:zinc ion binding"/>
    <property type="evidence" value="ECO:0007669"/>
    <property type="project" value="UniProtKB-UniRule"/>
</dbReference>
<evidence type="ECO:0000313" key="1">
    <source>
        <dbReference type="EMBL" id="CAB4006431.1"/>
    </source>
</evidence>
<dbReference type="PROSITE" id="PS51915">
    <property type="entry name" value="ZAD"/>
    <property type="match status" value="1"/>
</dbReference>
<proteinExistence type="predicted"/>
<sequence>MSVSIQHRTPRKLKKSQFVTSSCRLCDSVGGISHSKNIFKKNNRELLVLAEAITGETIPHHEDLPELICRACERRIGHFKEFRTKIRENQKTFGRSSKRCVEMSPSLVRVAKAHRHLQTDPVSQMLDFTSDEEQITEE</sequence>
<accession>A0A6S7IKD9</accession>
<dbReference type="Proteomes" id="UP001152795">
    <property type="component" value="Unassembled WGS sequence"/>
</dbReference>
<feature type="non-terminal residue" evidence="1">
    <location>
        <position position="138"/>
    </location>
</feature>